<evidence type="ECO:0000313" key="3">
    <source>
        <dbReference type="Proteomes" id="UP001180531"/>
    </source>
</evidence>
<evidence type="ECO:0000313" key="2">
    <source>
        <dbReference type="EMBL" id="MDT0447628.1"/>
    </source>
</evidence>
<organism evidence="2 3">
    <name type="scientific">Streptomyces hesseae</name>
    <dbReference type="NCBI Taxonomy" id="3075519"/>
    <lineage>
        <taxon>Bacteria</taxon>
        <taxon>Bacillati</taxon>
        <taxon>Actinomycetota</taxon>
        <taxon>Actinomycetes</taxon>
        <taxon>Kitasatosporales</taxon>
        <taxon>Streptomycetaceae</taxon>
        <taxon>Streptomyces</taxon>
    </lineage>
</organism>
<dbReference type="Pfam" id="PF00587">
    <property type="entry name" value="tRNA-synt_2b"/>
    <property type="match status" value="1"/>
</dbReference>
<evidence type="ECO:0000259" key="1">
    <source>
        <dbReference type="Pfam" id="PF00587"/>
    </source>
</evidence>
<dbReference type="RefSeq" id="WP_311606968.1">
    <property type="nucleotide sequence ID" value="NZ_JAVRFI010000001.1"/>
</dbReference>
<feature type="domain" description="Aminoacyl-tRNA synthetase class II (G/ P/ S/T)" evidence="1">
    <location>
        <begin position="126"/>
        <end position="264"/>
    </location>
</feature>
<proteinExistence type="predicted"/>
<dbReference type="Proteomes" id="UP001180531">
    <property type="component" value="Unassembled WGS sequence"/>
</dbReference>
<dbReference type="SUPFAM" id="SSF55681">
    <property type="entry name" value="Class II aaRS and biotin synthetases"/>
    <property type="match status" value="1"/>
</dbReference>
<gene>
    <name evidence="2" type="ORF">RM609_00705</name>
</gene>
<protein>
    <submittedName>
        <fullName evidence="2">Aminoacyl--tRNA ligase-related protein</fullName>
    </submittedName>
</protein>
<keyword evidence="2" id="KW-0436">Ligase</keyword>
<dbReference type="Gene3D" id="3.30.930.10">
    <property type="entry name" value="Bira Bifunctional Protein, Domain 2"/>
    <property type="match status" value="1"/>
</dbReference>
<dbReference type="InterPro" id="IPR002314">
    <property type="entry name" value="aa-tRNA-synt_IIb"/>
</dbReference>
<reference evidence="2" key="1">
    <citation type="submission" date="2024-05" db="EMBL/GenBank/DDBJ databases">
        <title>30 novel species of actinomycetes from the DSMZ collection.</title>
        <authorList>
            <person name="Nouioui I."/>
        </authorList>
    </citation>
    <scope>NUCLEOTIDE SEQUENCE</scope>
    <source>
        <strain evidence="2">DSM 40473</strain>
    </source>
</reference>
<sequence>MPSDHLFPPVDVADGFVTLGPTAVRLRSALDAVFTGWAAAAGAAEVLYPPLTRVADLARFDYFVNFPHLALAAAPVDTSDTGGLPRHPVARDERLRADRLGDAGLMLPSAACYNAYLALAGARLDRPVKLTTIAQCFRRENEYTGLRRLHGFTMREIIAIGDPETVKEHLDTHKSLILRFADHLGLKLATETATDPFFDANGSRAVMQKLFPTKEEFVSGGGLAIASVNYHRNFFGERADILVSGVQASTSCVAFGVERWLHVLAGRFDGDWDAAYEAVTSFAPVTAG</sequence>
<dbReference type="EMBL" id="JAVRFI010000001">
    <property type="protein sequence ID" value="MDT0447628.1"/>
    <property type="molecule type" value="Genomic_DNA"/>
</dbReference>
<name>A0ABU2SFD0_9ACTN</name>
<accession>A0ABU2SFD0</accession>
<keyword evidence="3" id="KW-1185">Reference proteome</keyword>
<comment type="caution">
    <text evidence="2">The sequence shown here is derived from an EMBL/GenBank/DDBJ whole genome shotgun (WGS) entry which is preliminary data.</text>
</comment>
<dbReference type="GO" id="GO:0016874">
    <property type="term" value="F:ligase activity"/>
    <property type="evidence" value="ECO:0007669"/>
    <property type="project" value="UniProtKB-KW"/>
</dbReference>
<dbReference type="InterPro" id="IPR045864">
    <property type="entry name" value="aa-tRNA-synth_II/BPL/LPL"/>
</dbReference>